<feature type="signal peptide" evidence="1">
    <location>
        <begin position="1"/>
        <end position="32"/>
    </location>
</feature>
<dbReference type="NCBIfam" id="TIGR03509">
    <property type="entry name" value="OMP_MtrB_PioB"/>
    <property type="match status" value="1"/>
</dbReference>
<evidence type="ECO:0000256" key="1">
    <source>
        <dbReference type="SAM" id="SignalP"/>
    </source>
</evidence>
<evidence type="ECO:0000313" key="3">
    <source>
        <dbReference type="Proteomes" id="UP000315947"/>
    </source>
</evidence>
<organism evidence="2 3">
    <name type="scientific">Shewanella psychropiezotolerans</name>
    <dbReference type="NCBI Taxonomy" id="2593655"/>
    <lineage>
        <taxon>Bacteria</taxon>
        <taxon>Pseudomonadati</taxon>
        <taxon>Pseudomonadota</taxon>
        <taxon>Gammaproteobacteria</taxon>
        <taxon>Alteromonadales</taxon>
        <taxon>Shewanellaceae</taxon>
        <taxon>Shewanella</taxon>
    </lineage>
</organism>
<sequence>MKTHIMNTLAQHTIKMSLVAIAMTSVFSPAIADGYGLAQVNRTSLKLEKWQCKRCKVSTDTQGSIGVGLAYNDGSDPRFGNTSGTDKDGLVGHLDADVTLKGESGYRTEIAANKLGYDNGSATLTTGKPGQYEVAFGYQGIANYDTNRALTPYMVNSDAMLLPEDWQTGATTGQMISLIDSVRQAELMTQRDSLTLDAHYKGDFYKAELDYQHQERSGQGAFSGNLLTNSAMLAQPIDDSIDNLGAKIYFNGDGWLAGIDTMLSRYNNDHDAISWDSAFSPTFGAAYSGQSATTPDNKAYRIAGNAQFSDNGQQILMHTGFSRFTQEQTFLPATINGPSPDLPSANLNGQVDMIEMTIKYSGRITRELSLRASYDYKDRDNKTEVNDYPQVITDSYFSGAATNPEYDRTRQKAKLAAKYRFSRNVYLDVGYEYDHNNYSDLDRETIHESSLYGRLSYRPSHAWSFGFKAKAQDRSGSEYKPVSRTDSPSNPLLRKTYLADREHQEYKLSANYTGSASFSASANLHLSQQDYTDTQIGLTDVDTSGYDISGQYLIDEDLSFNVFLNQDWRDSEQAGSSNFSAPNWYATADEQSTIVGLGMLYQNLLDKQLSLGVDYNYSDGQSDTEVTQGLATPYGAYFSTSHNVNAFADYQMSESIGIRFDWIFEQYQDADWSNQGISVDSIPNVLIFGDLSHDYNAHYFGVTLSYQL</sequence>
<name>A0ABX5X0U1_9GAMM</name>
<evidence type="ECO:0000313" key="2">
    <source>
        <dbReference type="EMBL" id="QDO84944.1"/>
    </source>
</evidence>
<dbReference type="Pfam" id="PF11854">
    <property type="entry name" value="MtrB_PioB"/>
    <property type="match status" value="1"/>
</dbReference>
<dbReference type="Proteomes" id="UP000315947">
    <property type="component" value="Chromosome"/>
</dbReference>
<accession>A0ABX5X0U1</accession>
<dbReference type="InterPro" id="IPR020016">
    <property type="entry name" value="Decahaem-assoc_OM_MtrB/PioB"/>
</dbReference>
<dbReference type="EMBL" id="CP041614">
    <property type="protein sequence ID" value="QDO84944.1"/>
    <property type="molecule type" value="Genomic_DNA"/>
</dbReference>
<reference evidence="2 3" key="1">
    <citation type="submission" date="2019-07" db="EMBL/GenBank/DDBJ databases">
        <title>Shewanella sp. YLB-06 whole genomic sequence.</title>
        <authorList>
            <person name="Yu L."/>
        </authorList>
    </citation>
    <scope>NUCLEOTIDE SEQUENCE [LARGE SCALE GENOMIC DNA]</scope>
    <source>
        <strain evidence="2 3">YLB-06</strain>
    </source>
</reference>
<gene>
    <name evidence="2" type="ORF">FM037_19100</name>
</gene>
<dbReference type="RefSeq" id="WP_144047290.1">
    <property type="nucleotide sequence ID" value="NZ_CP041614.1"/>
</dbReference>
<protein>
    <submittedName>
        <fullName evidence="2">MtrB/PioB family decaheme-associated outer membrane protein</fullName>
    </submittedName>
</protein>
<keyword evidence="3" id="KW-1185">Reference proteome</keyword>
<proteinExistence type="predicted"/>
<keyword evidence="1" id="KW-0732">Signal</keyword>
<feature type="chain" id="PRO_5046090815" evidence="1">
    <location>
        <begin position="33"/>
        <end position="708"/>
    </location>
</feature>
<dbReference type="SUPFAM" id="SSF56935">
    <property type="entry name" value="Porins"/>
    <property type="match status" value="1"/>
</dbReference>